<evidence type="ECO:0000259" key="4">
    <source>
        <dbReference type="Pfam" id="PF06276"/>
    </source>
</evidence>
<dbReference type="Gene3D" id="3.30.310.280">
    <property type="match status" value="1"/>
</dbReference>
<accession>A0A506Y6D9</accession>
<evidence type="ECO:0000259" key="3">
    <source>
        <dbReference type="Pfam" id="PF04183"/>
    </source>
</evidence>
<evidence type="ECO:0000313" key="6">
    <source>
        <dbReference type="Proteomes" id="UP000316252"/>
    </source>
</evidence>
<evidence type="ECO:0000256" key="2">
    <source>
        <dbReference type="ARBA" id="ARBA00007832"/>
    </source>
</evidence>
<dbReference type="Gene3D" id="6.10.250.3370">
    <property type="match status" value="1"/>
</dbReference>
<name>A0A506Y6D9_9MICO</name>
<evidence type="ECO:0000313" key="5">
    <source>
        <dbReference type="EMBL" id="TPW77575.1"/>
    </source>
</evidence>
<comment type="pathway">
    <text evidence="1">Siderophore biosynthesis.</text>
</comment>
<dbReference type="InterPro" id="IPR007310">
    <property type="entry name" value="Aerobactin_biosyn_IucA/IucC_N"/>
</dbReference>
<proteinExistence type="inferred from homology"/>
<dbReference type="Proteomes" id="UP000316252">
    <property type="component" value="Unassembled WGS sequence"/>
</dbReference>
<comment type="similarity">
    <text evidence="2">Belongs to the IucA/IucC family.</text>
</comment>
<dbReference type="InterPro" id="IPR037455">
    <property type="entry name" value="LucA/IucC-like"/>
</dbReference>
<dbReference type="PANTHER" id="PTHR34384">
    <property type="entry name" value="L-2,3-DIAMINOPROPANOATE--CITRATE LIGASE"/>
    <property type="match status" value="1"/>
</dbReference>
<dbReference type="OrthoDB" id="495728at2"/>
<comment type="caution">
    <text evidence="5">The sequence shown here is derived from an EMBL/GenBank/DDBJ whole genome shotgun (WGS) entry which is preliminary data.</text>
</comment>
<dbReference type="InterPro" id="IPR022770">
    <property type="entry name" value="IucA/IucC-like_C"/>
</dbReference>
<dbReference type="Gene3D" id="1.10.510.40">
    <property type="match status" value="1"/>
</dbReference>
<gene>
    <name evidence="5" type="ORF">FJ657_02560</name>
</gene>
<evidence type="ECO:0000256" key="1">
    <source>
        <dbReference type="ARBA" id="ARBA00004924"/>
    </source>
</evidence>
<feature type="domain" description="Aerobactin siderophore biosynthesis IucA/IucC-like C-terminal" evidence="4">
    <location>
        <begin position="439"/>
        <end position="587"/>
    </location>
</feature>
<keyword evidence="6" id="KW-1185">Reference proteome</keyword>
<reference evidence="5 6" key="1">
    <citation type="submission" date="2019-06" db="EMBL/GenBank/DDBJ databases">
        <authorList>
            <person name="Li F."/>
        </authorList>
    </citation>
    <scope>NUCLEOTIDE SEQUENCE [LARGE SCALE GENOMIC DNA]</scope>
    <source>
        <strain evidence="5 6">10F1D-1</strain>
    </source>
</reference>
<dbReference type="AlphaFoldDB" id="A0A506Y6D9"/>
<sequence length="653" mass="70841">MTRSLDLTDLDGEGVKDPALGGSALDGSDLDGFDLNPAAHLTPENAARAHRHLVAKAIAEFTHERLLAPTADGDAWRLELDGVTYRFRAERTALEHWIIDEPTLTREVRGEPAELDALQLILELQPLLDIPDALLATYLEELSSTLASAAFKLHRGTPSAAELAVADFQTIETSMTEGHPGFVANNGRIGFGLAEHAAFAPESARPIRLVWLAARRELSHLALGVGLGETGLIGDELDPALLQRFSDRLTSLGLDPADYRLLPVHPHQWEHRVAITFAADLARRDLVLLGRGDDEYTAQQSVRTLFNRSHPERHYVKTAIAVQNMGFLRGLSPAYMRVTPAINDWVAELVAGDDEFARNGFRVLRERASIGYTGDVYHRTAQPNPHRKMLAALWRESPMPLLQNGERVATLASLLHRDADGASVVTAMIRASGLPATVWTRALLQAYLRPLVHSLLAHDLAWMPHGENLILVLSQNVPTGVFMKDIGEEIALLAPREVPEAVQRVLAPTDAQEAALAIFTDVFDGVLRHLAGILHVDGTLHEHVFWQLVAECVDRHAAEHPDLESAIDLRAERFAHSCLNRLQLRNTLQMVDLANQSQSLIMAGTMANPIARRAGASTAAGSSAVAGVDAGLVSVGSAESASAPGPESDATAV</sequence>
<dbReference type="RefSeq" id="WP_141162103.1">
    <property type="nucleotide sequence ID" value="NZ_VHQG01000001.1"/>
</dbReference>
<dbReference type="GO" id="GO:0019290">
    <property type="term" value="P:siderophore biosynthetic process"/>
    <property type="evidence" value="ECO:0007669"/>
    <property type="project" value="InterPro"/>
</dbReference>
<feature type="domain" description="Aerobactin siderophore biosynthesis IucA/IucC N-terminal" evidence="3">
    <location>
        <begin position="167"/>
        <end position="416"/>
    </location>
</feature>
<dbReference type="Pfam" id="PF06276">
    <property type="entry name" value="FhuF"/>
    <property type="match status" value="1"/>
</dbReference>
<dbReference type="PANTHER" id="PTHR34384:SF6">
    <property type="entry name" value="STAPHYLOFERRIN B SYNTHASE"/>
    <property type="match status" value="1"/>
</dbReference>
<dbReference type="EMBL" id="VHQG01000001">
    <property type="protein sequence ID" value="TPW77575.1"/>
    <property type="molecule type" value="Genomic_DNA"/>
</dbReference>
<protein>
    <submittedName>
        <fullName evidence="5">IucA/IucC family siderophore biosynthesis protein</fullName>
    </submittedName>
</protein>
<organism evidence="5 6">
    <name type="scientific">Schumannella soli</name>
    <dbReference type="NCBI Taxonomy" id="2590779"/>
    <lineage>
        <taxon>Bacteria</taxon>
        <taxon>Bacillati</taxon>
        <taxon>Actinomycetota</taxon>
        <taxon>Actinomycetes</taxon>
        <taxon>Micrococcales</taxon>
        <taxon>Microbacteriaceae</taxon>
        <taxon>Schumannella</taxon>
    </lineage>
</organism>
<dbReference type="Pfam" id="PF04183">
    <property type="entry name" value="IucA_IucC"/>
    <property type="match status" value="1"/>
</dbReference>
<dbReference type="GO" id="GO:0016881">
    <property type="term" value="F:acid-amino acid ligase activity"/>
    <property type="evidence" value="ECO:0007669"/>
    <property type="project" value="UniProtKB-ARBA"/>
</dbReference>